<protein>
    <submittedName>
        <fullName evidence="1">Uncharacterized protein</fullName>
    </submittedName>
</protein>
<proteinExistence type="predicted"/>
<organism evidence="1 2">
    <name type="scientific">Nepenthes gracilis</name>
    <name type="common">Slender pitcher plant</name>
    <dbReference type="NCBI Taxonomy" id="150966"/>
    <lineage>
        <taxon>Eukaryota</taxon>
        <taxon>Viridiplantae</taxon>
        <taxon>Streptophyta</taxon>
        <taxon>Embryophyta</taxon>
        <taxon>Tracheophyta</taxon>
        <taxon>Spermatophyta</taxon>
        <taxon>Magnoliopsida</taxon>
        <taxon>eudicotyledons</taxon>
        <taxon>Gunneridae</taxon>
        <taxon>Pentapetalae</taxon>
        <taxon>Caryophyllales</taxon>
        <taxon>Nepenthaceae</taxon>
        <taxon>Nepenthes</taxon>
    </lineage>
</organism>
<comment type="caution">
    <text evidence="1">The sequence shown here is derived from an EMBL/GenBank/DDBJ whole genome shotgun (WGS) entry which is preliminary data.</text>
</comment>
<accession>A0AAD3SX28</accession>
<gene>
    <name evidence="1" type="ORF">Nepgr_020302</name>
</gene>
<evidence type="ECO:0000313" key="1">
    <source>
        <dbReference type="EMBL" id="GMH18461.1"/>
    </source>
</evidence>
<keyword evidence="2" id="KW-1185">Reference proteome</keyword>
<evidence type="ECO:0000313" key="2">
    <source>
        <dbReference type="Proteomes" id="UP001279734"/>
    </source>
</evidence>
<dbReference type="EMBL" id="BSYO01000019">
    <property type="protein sequence ID" value="GMH18461.1"/>
    <property type="molecule type" value="Genomic_DNA"/>
</dbReference>
<dbReference type="Proteomes" id="UP001279734">
    <property type="component" value="Unassembled WGS sequence"/>
</dbReference>
<reference evidence="1" key="1">
    <citation type="submission" date="2023-05" db="EMBL/GenBank/DDBJ databases">
        <title>Nepenthes gracilis genome sequencing.</title>
        <authorList>
            <person name="Fukushima K."/>
        </authorList>
    </citation>
    <scope>NUCLEOTIDE SEQUENCE</scope>
    <source>
        <strain evidence="1">SING2019-196</strain>
    </source>
</reference>
<dbReference type="AlphaFoldDB" id="A0AAD3SX28"/>
<sequence>MISPTLEGKTSCIRERSDFTLHFVDGVEEAALHVGVAVHLGLSHDPRTFDGPKEEEHIISWLHAQNSIQLLCGGPSQFHADCYHGAEADSMILSLQQHQFGHEASSSSIVVAAVSGGLVAIEQGSQHHGLQPPG</sequence>
<name>A0AAD3SX28_NEPGR</name>